<dbReference type="Gene3D" id="2.40.420.20">
    <property type="match status" value="1"/>
</dbReference>
<evidence type="ECO:0000256" key="3">
    <source>
        <dbReference type="SAM" id="Coils"/>
    </source>
</evidence>
<dbReference type="GO" id="GO:0015721">
    <property type="term" value="P:bile acid and bile salt transport"/>
    <property type="evidence" value="ECO:0007669"/>
    <property type="project" value="TreeGrafter"/>
</dbReference>
<dbReference type="RefSeq" id="YP_005225693.1">
    <property type="nucleotide sequence ID" value="NC_016845.1"/>
</dbReference>
<dbReference type="EMBL" id="CP003200">
    <property type="protein sequence ID" value="AEW60091.1"/>
    <property type="molecule type" value="Genomic_DNA"/>
</dbReference>
<sequence>MIKTFRFALLACGLVGGALTATAAPAVPVRVATVELAPHAEERAIPGRVEAIRAVDIRARTEGVIVQRHFQDGQYVTEGDLLFTLDDAQPRAALALAQAELKSAEASLRQSQQLLTRYERLINNHSISRNDVDTARMQRDVAAAAVQQAKARVEAQQIVLSYTQIAALVTGRVGHSAFHVGTLVNSSSGVLVDIVQLDPVRVSFALDEAAFFSKTGQHADIHALKQAWLAQIEVDGKRRDGVLTSIDNRIDARTGSVAVRAEFANPQHRLLPGGSVTILFRPQELPSRVMVPAAAVQQDPQGFFSWVLKPDHTAGQRRLTLAGQQGQQFAVEKGLQAGEQVITDGAQRLREGAAVQVLN</sequence>
<comment type="similarity">
    <text evidence="2">Belongs to the membrane fusion protein (MFP) (TC 8.A.1) family.</text>
</comment>
<evidence type="ECO:0000259" key="7">
    <source>
        <dbReference type="Pfam" id="PF25944"/>
    </source>
</evidence>
<evidence type="ECO:0000313" key="10">
    <source>
        <dbReference type="Proteomes" id="UP000007841"/>
    </source>
</evidence>
<dbReference type="PANTHER" id="PTHR30158:SF3">
    <property type="entry name" value="MULTIDRUG EFFLUX PUMP SUBUNIT ACRA-RELATED"/>
    <property type="match status" value="1"/>
</dbReference>
<feature type="chain" id="PRO_5002610483" evidence="4">
    <location>
        <begin position="24"/>
        <end position="359"/>
    </location>
</feature>
<feature type="domain" description="Multidrug resistance protein MdtA-like C-terminal permuted SH3" evidence="8">
    <location>
        <begin position="289"/>
        <end position="348"/>
    </location>
</feature>
<feature type="domain" description="Multidrug resistance protein MdtA-like barrel-sandwich hybrid" evidence="6">
    <location>
        <begin position="53"/>
        <end position="187"/>
    </location>
</feature>
<keyword evidence="3" id="KW-0175">Coiled coil</keyword>
<dbReference type="Gene3D" id="2.40.50.100">
    <property type="match status" value="1"/>
</dbReference>
<gene>
    <name evidence="9" type="ordered locus">KPHS_13930</name>
</gene>
<dbReference type="Pfam" id="PF25967">
    <property type="entry name" value="RND-MFP_C"/>
    <property type="match status" value="1"/>
</dbReference>
<keyword evidence="4" id="KW-0732">Signal</keyword>
<proteinExistence type="inferred from homology"/>
<dbReference type="Pfam" id="PF25917">
    <property type="entry name" value="BSH_RND"/>
    <property type="match status" value="1"/>
</dbReference>
<dbReference type="PATRIC" id="fig|1125630.4.peg.1353"/>
<comment type="subcellular location">
    <subcellularLocation>
        <location evidence="1">Cell inner membrane</location>
        <topology evidence="1">Lipid-anchor</topology>
    </subcellularLocation>
</comment>
<organism evidence="9 10">
    <name type="scientific">Klebsiella pneumoniae subsp. pneumoniae (strain HS11286)</name>
    <dbReference type="NCBI Taxonomy" id="1125630"/>
    <lineage>
        <taxon>Bacteria</taxon>
        <taxon>Pseudomonadati</taxon>
        <taxon>Pseudomonadota</taxon>
        <taxon>Gammaproteobacteria</taxon>
        <taxon>Enterobacterales</taxon>
        <taxon>Enterobacteriaceae</taxon>
        <taxon>Klebsiella/Raoultella group</taxon>
        <taxon>Klebsiella</taxon>
        <taxon>Klebsiella pneumoniae complex</taxon>
    </lineage>
</organism>
<dbReference type="Pfam" id="PF25876">
    <property type="entry name" value="HH_MFP_RND"/>
    <property type="match status" value="1"/>
</dbReference>
<evidence type="ECO:0000259" key="5">
    <source>
        <dbReference type="Pfam" id="PF25876"/>
    </source>
</evidence>
<dbReference type="GO" id="GO:0030313">
    <property type="term" value="C:cell envelope"/>
    <property type="evidence" value="ECO:0007669"/>
    <property type="project" value="UniProtKB-SubCell"/>
</dbReference>
<feature type="domain" description="Multidrug resistance protein MdtA-like beta-barrel" evidence="7">
    <location>
        <begin position="219"/>
        <end position="278"/>
    </location>
</feature>
<dbReference type="PANTHER" id="PTHR30158">
    <property type="entry name" value="ACRA/E-RELATED COMPONENT OF DRUG EFFLUX TRANSPORTER"/>
    <property type="match status" value="1"/>
</dbReference>
<dbReference type="GO" id="GO:0005886">
    <property type="term" value="C:plasma membrane"/>
    <property type="evidence" value="ECO:0007669"/>
    <property type="project" value="TreeGrafter"/>
</dbReference>
<protein>
    <submittedName>
        <fullName evidence="9">Secretion protein HlyD</fullName>
    </submittedName>
</protein>
<dbReference type="SUPFAM" id="SSF111369">
    <property type="entry name" value="HlyD-like secretion proteins"/>
    <property type="match status" value="1"/>
</dbReference>
<feature type="domain" description="Multidrug resistance protein MdtA-like alpha-helical hairpin" evidence="5">
    <location>
        <begin position="94"/>
        <end position="163"/>
    </location>
</feature>
<dbReference type="Gene3D" id="1.10.287.470">
    <property type="entry name" value="Helix hairpin bin"/>
    <property type="match status" value="1"/>
</dbReference>
<dbReference type="InterPro" id="IPR058626">
    <property type="entry name" value="MdtA-like_b-barrel"/>
</dbReference>
<dbReference type="InterPro" id="IPR058625">
    <property type="entry name" value="MdtA-like_BSH"/>
</dbReference>
<accession>A0A0H3GPD5</accession>
<dbReference type="InterPro" id="IPR006143">
    <property type="entry name" value="RND_pump_MFP"/>
</dbReference>
<dbReference type="GO" id="GO:0046677">
    <property type="term" value="P:response to antibiotic"/>
    <property type="evidence" value="ECO:0007669"/>
    <property type="project" value="TreeGrafter"/>
</dbReference>
<evidence type="ECO:0000259" key="6">
    <source>
        <dbReference type="Pfam" id="PF25917"/>
    </source>
</evidence>
<evidence type="ECO:0000313" key="9">
    <source>
        <dbReference type="EMBL" id="AEW60091.1"/>
    </source>
</evidence>
<dbReference type="STRING" id="1125630.KPHS_13930"/>
<feature type="coiled-coil region" evidence="3">
    <location>
        <begin position="94"/>
        <end position="121"/>
    </location>
</feature>
<dbReference type="NCBIfam" id="TIGR01730">
    <property type="entry name" value="RND_mfp"/>
    <property type="match status" value="1"/>
</dbReference>
<evidence type="ECO:0000256" key="1">
    <source>
        <dbReference type="ARBA" id="ARBA00004519"/>
    </source>
</evidence>
<name>A0A0H3GPD5_KLEPH</name>
<dbReference type="KEGG" id="kpm:KPHS_13930"/>
<evidence type="ECO:0000256" key="2">
    <source>
        <dbReference type="ARBA" id="ARBA00009477"/>
    </source>
</evidence>
<evidence type="ECO:0000256" key="4">
    <source>
        <dbReference type="SAM" id="SignalP"/>
    </source>
</evidence>
<dbReference type="HOGENOM" id="CLU_018816_2_0_6"/>
<dbReference type="Gene3D" id="2.40.30.170">
    <property type="match status" value="1"/>
</dbReference>
<evidence type="ECO:0000259" key="8">
    <source>
        <dbReference type="Pfam" id="PF25967"/>
    </source>
</evidence>
<dbReference type="GeneID" id="11846394"/>
<keyword evidence="10" id="KW-1185">Reference proteome</keyword>
<dbReference type="GO" id="GO:0022857">
    <property type="term" value="F:transmembrane transporter activity"/>
    <property type="evidence" value="ECO:0007669"/>
    <property type="project" value="InterPro"/>
</dbReference>
<reference evidence="9 10" key="1">
    <citation type="journal article" date="2012" name="J. Bacteriol.">
        <title>Complete genome sequence of Klebsiella pneumoniae subsp. pneumoniae HS11286, a multidrug-resistant strain isolated from human sputum.</title>
        <authorList>
            <person name="Liu P."/>
            <person name="Li P."/>
            <person name="Jiang X."/>
            <person name="Bi D."/>
            <person name="Xie Y."/>
            <person name="Tai C."/>
            <person name="Deng Z."/>
            <person name="Rajakumar K."/>
            <person name="Ou H.Y."/>
        </authorList>
    </citation>
    <scope>NUCLEOTIDE SEQUENCE [LARGE SCALE GENOMIC DNA]</scope>
    <source>
        <strain evidence="9 10">HS11286</strain>
    </source>
</reference>
<feature type="signal peptide" evidence="4">
    <location>
        <begin position="1"/>
        <end position="23"/>
    </location>
</feature>
<dbReference type="AlphaFoldDB" id="A0A0H3GPD5"/>
<dbReference type="Proteomes" id="UP000007841">
    <property type="component" value="Chromosome"/>
</dbReference>
<dbReference type="RefSeq" id="WP_004151827.1">
    <property type="nucleotide sequence ID" value="NC_016845.1"/>
</dbReference>
<dbReference type="Pfam" id="PF25944">
    <property type="entry name" value="Beta-barrel_RND"/>
    <property type="match status" value="1"/>
</dbReference>
<dbReference type="InterPro" id="IPR058624">
    <property type="entry name" value="MdtA-like_HH"/>
</dbReference>
<dbReference type="InterPro" id="IPR058627">
    <property type="entry name" value="MdtA-like_C"/>
</dbReference>